<evidence type="ECO:0000256" key="1">
    <source>
        <dbReference type="SAM" id="Phobius"/>
    </source>
</evidence>
<gene>
    <name evidence="2" type="ORF">FOA19_11745</name>
</gene>
<feature type="transmembrane region" description="Helical" evidence="1">
    <location>
        <begin position="7"/>
        <end position="29"/>
    </location>
</feature>
<evidence type="ECO:0000313" key="3">
    <source>
        <dbReference type="Proteomes" id="UP000324133"/>
    </source>
</evidence>
<reference evidence="2 3" key="1">
    <citation type="submission" date="2019-07" db="EMBL/GenBank/DDBJ databases">
        <title>Rufibacter sp. nov., isolated from lake sediment.</title>
        <authorList>
            <person name="Qu J.-H."/>
        </authorList>
    </citation>
    <scope>NUCLEOTIDE SEQUENCE [LARGE SCALE GENOMIC DNA]</scope>
    <source>
        <strain evidence="2 3">NBS58-1</strain>
    </source>
</reference>
<evidence type="ECO:0000313" key="2">
    <source>
        <dbReference type="EMBL" id="KAA3437947.1"/>
    </source>
</evidence>
<dbReference type="EMBL" id="VKKY01000002">
    <property type="protein sequence ID" value="KAA3437947.1"/>
    <property type="molecule type" value="Genomic_DNA"/>
</dbReference>
<proteinExistence type="predicted"/>
<dbReference type="OrthoDB" id="1453199at2"/>
<feature type="transmembrane region" description="Helical" evidence="1">
    <location>
        <begin position="60"/>
        <end position="80"/>
    </location>
</feature>
<comment type="caution">
    <text evidence="2">The sequence shown here is derived from an EMBL/GenBank/DDBJ whole genome shotgun (WGS) entry which is preliminary data.</text>
</comment>
<keyword evidence="1" id="KW-0812">Transmembrane</keyword>
<sequence>MVAKTNYLEITGWAVSLLLVVIGILNLVFVHPVPAIGYFLFSFIYLPPTNAYLKQKFNFTIPIVVKVILFIFLMMFTLGVSDLGDMIDKL</sequence>
<accession>A0A5B6TBV3</accession>
<keyword evidence="1" id="KW-1133">Transmembrane helix</keyword>
<organism evidence="2 3">
    <name type="scientific">Rufibacter hautae</name>
    <dbReference type="NCBI Taxonomy" id="2595005"/>
    <lineage>
        <taxon>Bacteria</taxon>
        <taxon>Pseudomonadati</taxon>
        <taxon>Bacteroidota</taxon>
        <taxon>Cytophagia</taxon>
        <taxon>Cytophagales</taxon>
        <taxon>Hymenobacteraceae</taxon>
        <taxon>Rufibacter</taxon>
    </lineage>
</organism>
<dbReference type="Proteomes" id="UP000324133">
    <property type="component" value="Unassembled WGS sequence"/>
</dbReference>
<protein>
    <submittedName>
        <fullName evidence="2">Uncharacterized protein</fullName>
    </submittedName>
</protein>
<keyword evidence="1" id="KW-0472">Membrane</keyword>
<name>A0A5B6TBV3_9BACT</name>
<dbReference type="AlphaFoldDB" id="A0A5B6TBV3"/>
<keyword evidence="3" id="KW-1185">Reference proteome</keyword>